<comment type="caution">
    <text evidence="1">The sequence shown here is derived from an EMBL/GenBank/DDBJ whole genome shotgun (WGS) entry which is preliminary data.</text>
</comment>
<organism evidence="1 2">
    <name type="scientific">Fusarium phyllophilum</name>
    <dbReference type="NCBI Taxonomy" id="47803"/>
    <lineage>
        <taxon>Eukaryota</taxon>
        <taxon>Fungi</taxon>
        <taxon>Dikarya</taxon>
        <taxon>Ascomycota</taxon>
        <taxon>Pezizomycotina</taxon>
        <taxon>Sordariomycetes</taxon>
        <taxon>Hypocreomycetidae</taxon>
        <taxon>Hypocreales</taxon>
        <taxon>Nectriaceae</taxon>
        <taxon>Fusarium</taxon>
        <taxon>Fusarium fujikuroi species complex</taxon>
    </lineage>
</organism>
<accession>A0A8H5N625</accession>
<dbReference type="Proteomes" id="UP000582016">
    <property type="component" value="Unassembled WGS sequence"/>
</dbReference>
<dbReference type="EMBL" id="JAAOAQ010000345">
    <property type="protein sequence ID" value="KAF5553088.1"/>
    <property type="molecule type" value="Genomic_DNA"/>
</dbReference>
<dbReference type="OrthoDB" id="5104807at2759"/>
<gene>
    <name evidence="1" type="ORF">FPHYL_8815</name>
</gene>
<keyword evidence="2" id="KW-1185">Reference proteome</keyword>
<name>A0A8H5N625_9HYPO</name>
<proteinExistence type="predicted"/>
<reference evidence="1 2" key="1">
    <citation type="submission" date="2020-05" db="EMBL/GenBank/DDBJ databases">
        <title>Identification and distribution of gene clusters putatively required for synthesis of sphingolipid metabolism inhibitors in phylogenetically diverse species of the filamentous fungus Fusarium.</title>
        <authorList>
            <person name="Kim H.-S."/>
            <person name="Busman M."/>
            <person name="Brown D.W."/>
            <person name="Divon H."/>
            <person name="Uhlig S."/>
            <person name="Proctor R.H."/>
        </authorList>
    </citation>
    <scope>NUCLEOTIDE SEQUENCE [LARGE SCALE GENOMIC DNA]</scope>
    <source>
        <strain evidence="1 2">NRRL 13617</strain>
    </source>
</reference>
<evidence type="ECO:0000313" key="1">
    <source>
        <dbReference type="EMBL" id="KAF5553088.1"/>
    </source>
</evidence>
<sequence>MDPNQQGNLRATTPLSRADIPKALRLYTSKALHHHNKKRRAMAVYTHVSLHSAAAGSAARPASVVLSASTAAVNPTNNVNIIA</sequence>
<protein>
    <submittedName>
        <fullName evidence="1">Uncharacterized protein</fullName>
    </submittedName>
</protein>
<evidence type="ECO:0000313" key="2">
    <source>
        <dbReference type="Proteomes" id="UP000582016"/>
    </source>
</evidence>
<dbReference type="AlphaFoldDB" id="A0A8H5N625"/>